<dbReference type="InterPro" id="IPR049821">
    <property type="entry name" value="PolIIIA_DnaE1_PHP"/>
</dbReference>
<feature type="region of interest" description="Disordered" evidence="11">
    <location>
        <begin position="918"/>
        <end position="940"/>
    </location>
</feature>
<dbReference type="InterPro" id="IPR040982">
    <property type="entry name" value="DNA_pol3_finger"/>
</dbReference>
<dbReference type="InterPro" id="IPR029460">
    <property type="entry name" value="DNAPol_HHH"/>
</dbReference>
<dbReference type="SMART" id="SM00481">
    <property type="entry name" value="POLIIIAc"/>
    <property type="match status" value="1"/>
</dbReference>
<keyword evidence="14" id="KW-1185">Reference proteome</keyword>
<evidence type="ECO:0000256" key="6">
    <source>
        <dbReference type="ARBA" id="ARBA00022679"/>
    </source>
</evidence>
<dbReference type="InterPro" id="IPR004013">
    <property type="entry name" value="PHP_dom"/>
</dbReference>
<evidence type="ECO:0000256" key="7">
    <source>
        <dbReference type="ARBA" id="ARBA00022695"/>
    </source>
</evidence>
<evidence type="ECO:0000313" key="13">
    <source>
        <dbReference type="EMBL" id="TDQ50524.1"/>
    </source>
</evidence>
<keyword evidence="6" id="KW-0808">Transferase</keyword>
<keyword evidence="7" id="KW-0548">Nucleotidyltransferase</keyword>
<dbReference type="EC" id="2.7.7.7" evidence="3"/>
<dbReference type="Gene3D" id="1.10.10.1600">
    <property type="entry name" value="Bacterial DNA polymerase III alpha subunit, thumb domain"/>
    <property type="match status" value="1"/>
</dbReference>
<dbReference type="PANTHER" id="PTHR32294:SF0">
    <property type="entry name" value="DNA POLYMERASE III SUBUNIT ALPHA"/>
    <property type="match status" value="1"/>
</dbReference>
<comment type="subcellular location">
    <subcellularLocation>
        <location evidence="1">Cytoplasm</location>
    </subcellularLocation>
</comment>
<dbReference type="Pfam" id="PF17657">
    <property type="entry name" value="DNA_pol3_finger"/>
    <property type="match status" value="1"/>
</dbReference>
<dbReference type="Pfam" id="PF20914">
    <property type="entry name" value="DNA_pol_IIIA_C"/>
    <property type="match status" value="1"/>
</dbReference>
<dbReference type="GO" id="GO:0006260">
    <property type="term" value="P:DNA replication"/>
    <property type="evidence" value="ECO:0007669"/>
    <property type="project" value="UniProtKB-KW"/>
</dbReference>
<dbReference type="InterPro" id="IPR012340">
    <property type="entry name" value="NA-bd_OB-fold"/>
</dbReference>
<protein>
    <recommendedName>
        <fullName evidence="4">DNA polymerase III subunit alpha</fullName>
        <ecNumber evidence="3">2.7.7.7</ecNumber>
    </recommendedName>
</protein>
<dbReference type="Pfam" id="PF14579">
    <property type="entry name" value="HHH_6"/>
    <property type="match status" value="1"/>
</dbReference>
<dbReference type="Gene3D" id="2.40.50.140">
    <property type="entry name" value="Nucleic acid-binding proteins"/>
    <property type="match status" value="1"/>
</dbReference>
<dbReference type="FunFam" id="1.10.150.870:FF:000001">
    <property type="entry name" value="DNA polymerase III subunit alpha"/>
    <property type="match status" value="1"/>
</dbReference>
<dbReference type="EMBL" id="SNYM01000002">
    <property type="protein sequence ID" value="TDQ50524.1"/>
    <property type="molecule type" value="Genomic_DNA"/>
</dbReference>
<dbReference type="InterPro" id="IPR048472">
    <property type="entry name" value="DNA_pol_IIIA_C"/>
</dbReference>
<dbReference type="InterPro" id="IPR004365">
    <property type="entry name" value="NA-bd_OB_tRNA"/>
</dbReference>
<dbReference type="PANTHER" id="PTHR32294">
    <property type="entry name" value="DNA POLYMERASE III SUBUNIT ALPHA"/>
    <property type="match status" value="1"/>
</dbReference>
<name>A0A4R6V317_9GAMM</name>
<comment type="catalytic activity">
    <reaction evidence="10">
        <text>DNA(n) + a 2'-deoxyribonucleoside 5'-triphosphate = DNA(n+1) + diphosphate</text>
        <dbReference type="Rhea" id="RHEA:22508"/>
        <dbReference type="Rhea" id="RHEA-COMP:17339"/>
        <dbReference type="Rhea" id="RHEA-COMP:17340"/>
        <dbReference type="ChEBI" id="CHEBI:33019"/>
        <dbReference type="ChEBI" id="CHEBI:61560"/>
        <dbReference type="ChEBI" id="CHEBI:173112"/>
        <dbReference type="EC" id="2.7.7.7"/>
    </reaction>
</comment>
<keyword evidence="5" id="KW-0963">Cytoplasm</keyword>
<comment type="caution">
    <text evidence="13">The sequence shown here is derived from an EMBL/GenBank/DDBJ whole genome shotgun (WGS) entry which is preliminary data.</text>
</comment>
<dbReference type="Gene3D" id="1.10.150.870">
    <property type="match status" value="1"/>
</dbReference>
<dbReference type="Gene3D" id="3.20.20.140">
    <property type="entry name" value="Metal-dependent hydrolases"/>
    <property type="match status" value="1"/>
</dbReference>
<dbReference type="Pfam" id="PF07733">
    <property type="entry name" value="DNA_pol3_alpha"/>
    <property type="match status" value="1"/>
</dbReference>
<dbReference type="InterPro" id="IPR016195">
    <property type="entry name" value="Pol/histidinol_Pase-like"/>
</dbReference>
<dbReference type="Pfam" id="PF02811">
    <property type="entry name" value="PHP"/>
    <property type="match status" value="1"/>
</dbReference>
<dbReference type="GO" id="GO:0005737">
    <property type="term" value="C:cytoplasm"/>
    <property type="evidence" value="ECO:0007669"/>
    <property type="project" value="UniProtKB-SubCell"/>
</dbReference>
<dbReference type="InterPro" id="IPR003141">
    <property type="entry name" value="Pol/His_phosphatase_N"/>
</dbReference>
<dbReference type="GO" id="GO:0003887">
    <property type="term" value="F:DNA-directed DNA polymerase activity"/>
    <property type="evidence" value="ECO:0007669"/>
    <property type="project" value="UniProtKB-KW"/>
</dbReference>
<dbReference type="NCBIfam" id="TIGR00594">
    <property type="entry name" value="polc"/>
    <property type="match status" value="1"/>
</dbReference>
<dbReference type="InterPro" id="IPR004805">
    <property type="entry name" value="DnaE2/DnaE/PolC"/>
</dbReference>
<dbReference type="AlphaFoldDB" id="A0A4R6V317"/>
<sequence length="1159" mass="129509">MSDTGFVHLRVHSEFSMVDGLLRIGELIKASAGMGMPAIALTDQTNLCGLVKFYKKAQGAGIKPIIGSDVWLRSERLGNQLFRAVLLAQNLKGYNHLTRLISRAFTEGQQRGVPVIDQQWLFELNEGLIVLSGGREGDVGQLLLANDMASAAACLAAWKQHFPHRFYLEVQRTGRDNEENYLHKVVALADGSQTPVVATNDVRFLKESDFEAHEARVCIHQGRVVDDPRRPRDYSPQQYLRSPEEMQALFADLPEALANTVEIAKRCSVPLTLGKYFLPEYPIPEGFTLAEFFAHTSREGLKQRYRNIFPDGNIDPEKEKTYQERLEVEIGVISKMGFEGYFLIVADFIQWAKNNGVPVGPGRGSGAGSLVAYSLGITDLDPLPYDLLFERFLNPERVSMPDFDVDFCMEGRDRVIDYVAQKYGRESVSQIITFGTMAAKAVIRDVGRVLGHPYGMVDKIAKLIPNELDMSLEKAFEQEEEIRKRYEAEEDVKALWDMAVKLEGLTRNAGKHAGGVVIAPSALTDFAPLYCDEAGQGLVVQFDKDDIEQAGLVKFDFLGLKTLTVIDWAMEMVNDFRQKNGDAPLSIETIPLTDGKTFELLKAANTGAVFQLESTGMRKLIAKLKPSCFEDIIALVALYRPGPLESGMVDDFIKRKHGEEPVSYPHPDYQHEWLQPVLAPTYGIILYQEQVMQIAQVLAGYSLGGADLLRRAMGKKKPEEMAKQRAIFQEGAKGLGIDDQLAAQIFDLMEKFAGYGFNKSHSAAYALVSYQTAWLKTHYPAPFFAATMSADMHNTDKIVGLIDDAEQNGIKIVPPDINRSVYKFTVADPRTVVYGIGAIKGVGENAIAGMIDERNANGPFRDLFDFCARADLRKVNRRVIEALINSGALDHCGPSRAVMLASLDEAMKAAEQAGRDRLSGQNDLFGGEPETRSPEPNWVKIHSESEEERLRLEKETLGLYLTAHPIDRYLKELNHFCSARLSHVQPTRRGDNITVSGLLIGIRIMQNKSGARWAILTLDDKSGRLEAKLFSELYEKHKHQLVEDKVIVLEGEVYEDEYLQRPSMTVRGLFDIAEARSRFARRLELVINGQQLPVGAIEKLVGTLRDFGPGTFPVLTEYQNGEAAVRVSLGEQCKVQPRDELLQRLRQFEGCQRAEVIYQ</sequence>
<proteinExistence type="inferred from homology"/>
<dbReference type="InterPro" id="IPR041931">
    <property type="entry name" value="DNA_pol3_alpha_thumb_dom"/>
</dbReference>
<evidence type="ECO:0000256" key="4">
    <source>
        <dbReference type="ARBA" id="ARBA00019114"/>
    </source>
</evidence>
<evidence type="ECO:0000256" key="10">
    <source>
        <dbReference type="ARBA" id="ARBA00049244"/>
    </source>
</evidence>
<dbReference type="NCBIfam" id="NF004226">
    <property type="entry name" value="PRK05673.1"/>
    <property type="match status" value="1"/>
</dbReference>
<evidence type="ECO:0000256" key="2">
    <source>
        <dbReference type="ARBA" id="ARBA00009496"/>
    </source>
</evidence>
<dbReference type="FunFam" id="1.10.10.1600:FF:000001">
    <property type="entry name" value="DNA polymerase III subunit alpha"/>
    <property type="match status" value="1"/>
</dbReference>
<gene>
    <name evidence="13" type="ORF">EV696_102206</name>
</gene>
<reference evidence="13 14" key="1">
    <citation type="submission" date="2019-03" db="EMBL/GenBank/DDBJ databases">
        <title>Genomic Encyclopedia of Type Strains, Phase IV (KMG-IV): sequencing the most valuable type-strain genomes for metagenomic binning, comparative biology and taxonomic classification.</title>
        <authorList>
            <person name="Goeker M."/>
        </authorList>
    </citation>
    <scope>NUCLEOTIDE SEQUENCE [LARGE SCALE GENOMIC DNA]</scope>
    <source>
        <strain evidence="13 14">DSM 103792</strain>
    </source>
</reference>
<dbReference type="Pfam" id="PF01336">
    <property type="entry name" value="tRNA_anti-codon"/>
    <property type="match status" value="1"/>
</dbReference>
<keyword evidence="8" id="KW-0235">DNA replication</keyword>
<dbReference type="CDD" id="cd07433">
    <property type="entry name" value="PHP_PolIIIA_DnaE1"/>
    <property type="match status" value="1"/>
</dbReference>
<organism evidence="13 14">
    <name type="scientific">Permianibacter aggregans</name>
    <dbReference type="NCBI Taxonomy" id="1510150"/>
    <lineage>
        <taxon>Bacteria</taxon>
        <taxon>Pseudomonadati</taxon>
        <taxon>Pseudomonadota</taxon>
        <taxon>Gammaproteobacteria</taxon>
        <taxon>Pseudomonadales</taxon>
        <taxon>Pseudomonadaceae</taxon>
        <taxon>Permianibacter</taxon>
    </lineage>
</organism>
<evidence type="ECO:0000256" key="8">
    <source>
        <dbReference type="ARBA" id="ARBA00022705"/>
    </source>
</evidence>
<dbReference type="InterPro" id="IPR011708">
    <property type="entry name" value="DNA_pol3_alpha_NTPase_dom"/>
</dbReference>
<dbReference type="RefSeq" id="WP_133587756.1">
    <property type="nucleotide sequence ID" value="NZ_CP037953.1"/>
</dbReference>
<dbReference type="GO" id="GO:0008408">
    <property type="term" value="F:3'-5' exonuclease activity"/>
    <property type="evidence" value="ECO:0007669"/>
    <property type="project" value="InterPro"/>
</dbReference>
<dbReference type="CDD" id="cd04485">
    <property type="entry name" value="DnaE_OBF"/>
    <property type="match status" value="1"/>
</dbReference>
<dbReference type="SUPFAM" id="SSF89550">
    <property type="entry name" value="PHP domain-like"/>
    <property type="match status" value="1"/>
</dbReference>
<dbReference type="FunFam" id="3.20.20.140:FF:000028">
    <property type="entry name" value="DNA polymerase III subunit alpha"/>
    <property type="match status" value="1"/>
</dbReference>
<evidence type="ECO:0000256" key="5">
    <source>
        <dbReference type="ARBA" id="ARBA00022490"/>
    </source>
</evidence>
<dbReference type="OrthoDB" id="9803237at2"/>
<evidence type="ECO:0000259" key="12">
    <source>
        <dbReference type="SMART" id="SM00481"/>
    </source>
</evidence>
<keyword evidence="9" id="KW-0239">DNA-directed DNA polymerase</keyword>
<dbReference type="Proteomes" id="UP000295375">
    <property type="component" value="Unassembled WGS sequence"/>
</dbReference>
<evidence type="ECO:0000256" key="1">
    <source>
        <dbReference type="ARBA" id="ARBA00004496"/>
    </source>
</evidence>
<evidence type="ECO:0000256" key="9">
    <source>
        <dbReference type="ARBA" id="ARBA00022932"/>
    </source>
</evidence>
<evidence type="ECO:0000256" key="3">
    <source>
        <dbReference type="ARBA" id="ARBA00012417"/>
    </source>
</evidence>
<evidence type="ECO:0000256" key="11">
    <source>
        <dbReference type="SAM" id="MobiDB-lite"/>
    </source>
</evidence>
<dbReference type="GO" id="GO:0003676">
    <property type="term" value="F:nucleic acid binding"/>
    <property type="evidence" value="ECO:0007669"/>
    <property type="project" value="InterPro"/>
</dbReference>
<evidence type="ECO:0000313" key="14">
    <source>
        <dbReference type="Proteomes" id="UP000295375"/>
    </source>
</evidence>
<feature type="domain" description="Polymerase/histidinol phosphatase N-terminal" evidence="12">
    <location>
        <begin position="7"/>
        <end position="74"/>
    </location>
</feature>
<accession>A0A4R6V317</accession>
<comment type="similarity">
    <text evidence="2">Belongs to the DNA polymerase type-C family. DnaE subfamily.</text>
</comment>